<dbReference type="Gene3D" id="3.90.1720.30">
    <property type="entry name" value="PPPDE domains"/>
    <property type="match status" value="1"/>
</dbReference>
<evidence type="ECO:0000256" key="4">
    <source>
        <dbReference type="SAM" id="MobiDB-lite"/>
    </source>
</evidence>
<dbReference type="GO" id="GO:0070646">
    <property type="term" value="P:protein modification by small protein removal"/>
    <property type="evidence" value="ECO:0007669"/>
    <property type="project" value="TreeGrafter"/>
</dbReference>
<evidence type="ECO:0000259" key="5">
    <source>
        <dbReference type="PROSITE" id="PS51858"/>
    </source>
</evidence>
<feature type="region of interest" description="Disordered" evidence="4">
    <location>
        <begin position="241"/>
        <end position="307"/>
    </location>
</feature>
<dbReference type="EMBL" id="HBIN01015604">
    <property type="protein sequence ID" value="CAE0441725.1"/>
    <property type="molecule type" value="Transcribed_RNA"/>
</dbReference>
<keyword evidence="3" id="KW-0378">Hydrolase</keyword>
<dbReference type="AlphaFoldDB" id="A0A7S3UZ51"/>
<feature type="compositionally biased region" description="Low complexity" evidence="4">
    <location>
        <begin position="260"/>
        <end position="284"/>
    </location>
</feature>
<dbReference type="Pfam" id="PF05903">
    <property type="entry name" value="Peptidase_C97"/>
    <property type="match status" value="1"/>
</dbReference>
<sequence length="378" mass="42098">MADTVTLHLYDLSGGLAEIFSQAVLGRQVDGIWHTGIVVHGNEYFFGEGIQSMPSEEFQRQFNIQPSQVIELGQTTISRESLEEHLNSEEMQNRFNRNNYHLINNNCNNFSNEVSRFLRNGEGIPEHIINLPNELLNSPAGVAAQTILNDFRRAFTQPNVDTGGGARHGNVGAQRRNMNQNRNVGGCRARGGTNMNPNHRFRENENRGNDGLGQLAQMGAQIMNEAGASNFIDGILQGFLGENGQPGRGRGRRGRREGTNETQRGPRNPGRAATPAARAPSASRTPHRQESIRSGTETHPSDDIDVPIREDVRDFVSNAFPDDDEAPVGEKIMKILQKEGYYTMSMLKSISEEELTAMGFKRGWAKRIINCLEIYYSE</sequence>
<dbReference type="InterPro" id="IPR042266">
    <property type="entry name" value="PPPDE_sf"/>
</dbReference>
<feature type="domain" description="PPPDE" evidence="5">
    <location>
        <begin position="3"/>
        <end position="149"/>
    </location>
</feature>
<comment type="similarity">
    <text evidence="1">Belongs to the DeSI family.</text>
</comment>
<evidence type="ECO:0000313" key="6">
    <source>
        <dbReference type="EMBL" id="CAE0441725.1"/>
    </source>
</evidence>
<reference evidence="6" key="1">
    <citation type="submission" date="2021-01" db="EMBL/GenBank/DDBJ databases">
        <authorList>
            <person name="Corre E."/>
            <person name="Pelletier E."/>
            <person name="Niang G."/>
            <person name="Scheremetjew M."/>
            <person name="Finn R."/>
            <person name="Kale V."/>
            <person name="Holt S."/>
            <person name="Cochrane G."/>
            <person name="Meng A."/>
            <person name="Brown T."/>
            <person name="Cohen L."/>
        </authorList>
    </citation>
    <scope>NUCLEOTIDE SEQUENCE</scope>
    <source>
        <strain evidence="6">GSBS06</strain>
    </source>
</reference>
<evidence type="ECO:0000256" key="3">
    <source>
        <dbReference type="ARBA" id="ARBA00022801"/>
    </source>
</evidence>
<dbReference type="InterPro" id="IPR008580">
    <property type="entry name" value="PPPDE_dom"/>
</dbReference>
<gene>
    <name evidence="6" type="ORF">ASTO00021_LOCUS11847</name>
</gene>
<evidence type="ECO:0000256" key="1">
    <source>
        <dbReference type="ARBA" id="ARBA00008140"/>
    </source>
</evidence>
<name>A0A7S3UZ51_9STRA</name>
<dbReference type="PANTHER" id="PTHR12378:SF7">
    <property type="entry name" value="DESUMOYLATING ISOPEPTIDASE 1"/>
    <property type="match status" value="1"/>
</dbReference>
<dbReference type="PROSITE" id="PS51858">
    <property type="entry name" value="PPPDE"/>
    <property type="match status" value="1"/>
</dbReference>
<accession>A0A7S3UZ51</accession>
<keyword evidence="2" id="KW-0645">Protease</keyword>
<proteinExistence type="inferred from homology"/>
<protein>
    <recommendedName>
        <fullName evidence="5">PPPDE domain-containing protein</fullName>
    </recommendedName>
</protein>
<dbReference type="GO" id="GO:0008233">
    <property type="term" value="F:peptidase activity"/>
    <property type="evidence" value="ECO:0007669"/>
    <property type="project" value="UniProtKB-KW"/>
</dbReference>
<organism evidence="6">
    <name type="scientific">Aplanochytrium stocchinoi</name>
    <dbReference type="NCBI Taxonomy" id="215587"/>
    <lineage>
        <taxon>Eukaryota</taxon>
        <taxon>Sar</taxon>
        <taxon>Stramenopiles</taxon>
        <taxon>Bigyra</taxon>
        <taxon>Labyrinthulomycetes</taxon>
        <taxon>Thraustochytrida</taxon>
        <taxon>Thraustochytriidae</taxon>
        <taxon>Aplanochytrium</taxon>
    </lineage>
</organism>
<dbReference type="PANTHER" id="PTHR12378">
    <property type="entry name" value="DESUMOYLATING ISOPEPTIDASE"/>
    <property type="match status" value="1"/>
</dbReference>
<evidence type="ECO:0000256" key="2">
    <source>
        <dbReference type="ARBA" id="ARBA00022670"/>
    </source>
</evidence>
<dbReference type="GO" id="GO:0006508">
    <property type="term" value="P:proteolysis"/>
    <property type="evidence" value="ECO:0007669"/>
    <property type="project" value="UniProtKB-KW"/>
</dbReference>
<dbReference type="SMART" id="SM01179">
    <property type="entry name" value="DUF862"/>
    <property type="match status" value="1"/>
</dbReference>
<feature type="region of interest" description="Disordered" evidence="4">
    <location>
        <begin position="177"/>
        <end position="212"/>
    </location>
</feature>